<feature type="region of interest" description="Disordered" evidence="1">
    <location>
        <begin position="120"/>
        <end position="139"/>
    </location>
</feature>
<feature type="compositionally biased region" description="Acidic residues" evidence="1">
    <location>
        <begin position="124"/>
        <end position="139"/>
    </location>
</feature>
<dbReference type="OrthoDB" id="9810376at2"/>
<organism evidence="3 4">
    <name type="scientific">Pseudogemmobacter humi</name>
    <dbReference type="NCBI Taxonomy" id="2483812"/>
    <lineage>
        <taxon>Bacteria</taxon>
        <taxon>Pseudomonadati</taxon>
        <taxon>Pseudomonadota</taxon>
        <taxon>Alphaproteobacteria</taxon>
        <taxon>Rhodobacterales</taxon>
        <taxon>Paracoccaceae</taxon>
        <taxon>Pseudogemmobacter</taxon>
    </lineage>
</organism>
<evidence type="ECO:0000313" key="3">
    <source>
        <dbReference type="EMBL" id="VDC32029.1"/>
    </source>
</evidence>
<dbReference type="RefSeq" id="WP_124087983.1">
    <property type="nucleotide sequence ID" value="NZ_UXAW01000090.1"/>
</dbReference>
<keyword evidence="2" id="KW-0732">Signal</keyword>
<dbReference type="AlphaFoldDB" id="A0A3P5XBR2"/>
<dbReference type="EMBL" id="UXAW01000090">
    <property type="protein sequence ID" value="VDC32029.1"/>
    <property type="molecule type" value="Genomic_DNA"/>
</dbReference>
<gene>
    <name evidence="3" type="ORF">XINFAN_03280</name>
</gene>
<evidence type="ECO:0008006" key="5">
    <source>
        <dbReference type="Google" id="ProtNLM"/>
    </source>
</evidence>
<feature type="signal peptide" evidence="2">
    <location>
        <begin position="1"/>
        <end position="18"/>
    </location>
</feature>
<evidence type="ECO:0000256" key="1">
    <source>
        <dbReference type="SAM" id="MobiDB-lite"/>
    </source>
</evidence>
<reference evidence="3 4" key="1">
    <citation type="submission" date="2018-11" db="EMBL/GenBank/DDBJ databases">
        <authorList>
            <person name="Criscuolo A."/>
        </authorList>
    </citation>
    <scope>NUCLEOTIDE SEQUENCE [LARGE SCALE GENOMIC DNA]</scope>
    <source>
        <strain evidence="3">ACIP111625</strain>
    </source>
</reference>
<accession>A0A3P5XBR2</accession>
<dbReference type="Pfam" id="PF09923">
    <property type="entry name" value="DUF2155"/>
    <property type="match status" value="1"/>
</dbReference>
<name>A0A3P5XBR2_9RHOB</name>
<proteinExistence type="predicted"/>
<feature type="chain" id="PRO_5018084027" description="DUF2155 domain-containing protein" evidence="2">
    <location>
        <begin position="19"/>
        <end position="139"/>
    </location>
</feature>
<evidence type="ECO:0000313" key="4">
    <source>
        <dbReference type="Proteomes" id="UP000277498"/>
    </source>
</evidence>
<protein>
    <recommendedName>
        <fullName evidence="5">DUF2155 domain-containing protein</fullName>
    </recommendedName>
</protein>
<evidence type="ECO:0000256" key="2">
    <source>
        <dbReference type="SAM" id="SignalP"/>
    </source>
</evidence>
<sequence>MRGIALVLGLGLAAPAFGQGFVDAQGGVIRWLDTLTGRTGDIELARGQSATNGRLTIQLDACRYIEDNPAAEAEAHLTILDSSREGPVFSGWMIASSPALSAMDHPRYDVWVLRCVVPGYTPPETEESPEEETGDGSAE</sequence>
<keyword evidence="4" id="KW-1185">Reference proteome</keyword>
<dbReference type="Proteomes" id="UP000277498">
    <property type="component" value="Unassembled WGS sequence"/>
</dbReference>
<dbReference type="InterPro" id="IPR019225">
    <property type="entry name" value="DUF2155"/>
</dbReference>